<comment type="caution">
    <text evidence="6">The sequence shown here is derived from an EMBL/GenBank/DDBJ whole genome shotgun (WGS) entry which is preliminary data.</text>
</comment>
<feature type="region of interest" description="Disordered" evidence="5">
    <location>
        <begin position="1"/>
        <end position="26"/>
    </location>
</feature>
<evidence type="ECO:0000256" key="5">
    <source>
        <dbReference type="SAM" id="MobiDB-lite"/>
    </source>
</evidence>
<dbReference type="AlphaFoldDB" id="A0A6V7XUQ6"/>
<dbReference type="Proteomes" id="UP000580250">
    <property type="component" value="Unassembled WGS sequence"/>
</dbReference>
<comment type="similarity">
    <text evidence="1">Belongs to the APC1 family.</text>
</comment>
<dbReference type="GO" id="GO:0007091">
    <property type="term" value="P:metaphase/anaphase transition of mitotic cell cycle"/>
    <property type="evidence" value="ECO:0007669"/>
    <property type="project" value="TreeGrafter"/>
</dbReference>
<evidence type="ECO:0000256" key="2">
    <source>
        <dbReference type="ARBA" id="ARBA00022618"/>
    </source>
</evidence>
<protein>
    <submittedName>
        <fullName evidence="6">Uncharacterized protein</fullName>
    </submittedName>
</protein>
<feature type="region of interest" description="Disordered" evidence="5">
    <location>
        <begin position="484"/>
        <end position="515"/>
    </location>
</feature>
<feature type="compositionally biased region" description="Basic and acidic residues" evidence="5">
    <location>
        <begin position="1"/>
        <end position="18"/>
    </location>
</feature>
<evidence type="ECO:0000313" key="7">
    <source>
        <dbReference type="Proteomes" id="UP000580250"/>
    </source>
</evidence>
<reference evidence="6 7" key="1">
    <citation type="submission" date="2020-08" db="EMBL/GenBank/DDBJ databases">
        <authorList>
            <person name="Koutsovoulos G."/>
            <person name="Danchin GJ E."/>
        </authorList>
    </citation>
    <scope>NUCLEOTIDE SEQUENCE [LARGE SCALE GENOMIC DNA]</scope>
</reference>
<dbReference type="PANTHER" id="PTHR12827">
    <property type="entry name" value="MEIOTIC CHECKPOINT REGULATOR TSG24 FAMILY MEMBER"/>
    <property type="match status" value="1"/>
</dbReference>
<feature type="compositionally biased region" description="Low complexity" evidence="5">
    <location>
        <begin position="490"/>
        <end position="506"/>
    </location>
</feature>
<dbReference type="PANTHER" id="PTHR12827:SF3">
    <property type="entry name" value="ANAPHASE-PROMOTING COMPLEX SUBUNIT 1"/>
    <property type="match status" value="1"/>
</dbReference>
<dbReference type="EMBL" id="CAJEWN010002305">
    <property type="protein sequence ID" value="CAD2203038.1"/>
    <property type="molecule type" value="Genomic_DNA"/>
</dbReference>
<keyword evidence="3" id="KW-0498">Mitosis</keyword>
<sequence>MARIRSNEDDGGERETKRTRQNTQSIEDMLNNDQYWLMLNADRQIAANAASLMNNLKGIKFMNERLMERIRRMIRDSNRPRMIKEAHKWISAPIWTSDLRVYNVQQMLDSSQPILIPSKELGQASSEVQQREQHEQFLLSVAIRTVARPFGKAVLNFHTRHAFKDDESFMETNLKQKNENIKKNNFINSSISQMGARPICLNGRVHPGWHQVDFPLNDTNPSHKLAMDWANFYNGLAHGFSYCGGFPSRIFSSIIKEEANSDLLTTIRAGLLLAAGLSGCIKDSMNLYDIHALLTQNDKYLIIALLIGCAAAHRGTSEVHVYKMISAHLPFLLQPTLVEFKIELSIQSAAIVSLGLLFAETANHNISSQLLNQISLEVPCESDQAFERYSFVLTAGMAIGLINLGKGKEITDTEIPISSTPSLKERLIKLLNGGERRLAYLSYDRVECPGMRIGNFASNCGGGSNLIYSLRRYTPGGSAMDGIGAGNNAGGSSTNTATAQQQHQNSGSSRDYSGIGQPMSNHVRELPTLNIHLTSPAAAVALGLMYLRTRDEWIYEALSVKDSFYEIDKIRPDMLMIRTFCRCLVKFDDIQPTKQWTEKQIPEIVRRYSQHFVEAQTLKDIWWEEFIDVETISKVHFYCTAGALLALSLRFASSCQKDALSLIHQLYERISSIDLNRKKVDELSWSGFALRAGRNCLRTCTNVCALAMGLLMAGSGDLQTTRILRKIRNILPSFEDTNIKNKTSANCIPPKDSSVHSLHVSTNMALGLLYFGYGRYRLSDSNLSIAALVLSLFPLFPHSITDNRFYFQPLRFYGF</sequence>
<proteinExistence type="inferred from homology"/>
<accession>A0A6V7XUQ6</accession>
<keyword evidence="2" id="KW-0132">Cell division</keyword>
<dbReference type="GO" id="GO:0051301">
    <property type="term" value="P:cell division"/>
    <property type="evidence" value="ECO:0007669"/>
    <property type="project" value="UniProtKB-KW"/>
</dbReference>
<evidence type="ECO:0000313" key="6">
    <source>
        <dbReference type="EMBL" id="CAD2203038.1"/>
    </source>
</evidence>
<dbReference type="GO" id="GO:0060090">
    <property type="term" value="F:molecular adaptor activity"/>
    <property type="evidence" value="ECO:0007669"/>
    <property type="project" value="TreeGrafter"/>
</dbReference>
<evidence type="ECO:0000256" key="4">
    <source>
        <dbReference type="ARBA" id="ARBA00023306"/>
    </source>
</evidence>
<organism evidence="6 7">
    <name type="scientific">Meloidogyne enterolobii</name>
    <name type="common">Root-knot nematode worm</name>
    <name type="synonym">Meloidogyne mayaguensis</name>
    <dbReference type="NCBI Taxonomy" id="390850"/>
    <lineage>
        <taxon>Eukaryota</taxon>
        <taxon>Metazoa</taxon>
        <taxon>Ecdysozoa</taxon>
        <taxon>Nematoda</taxon>
        <taxon>Chromadorea</taxon>
        <taxon>Rhabditida</taxon>
        <taxon>Tylenchina</taxon>
        <taxon>Tylenchomorpha</taxon>
        <taxon>Tylenchoidea</taxon>
        <taxon>Meloidogynidae</taxon>
        <taxon>Meloidogyninae</taxon>
        <taxon>Meloidogyne</taxon>
    </lineage>
</organism>
<evidence type="ECO:0000256" key="1">
    <source>
        <dbReference type="ARBA" id="ARBA00010547"/>
    </source>
</evidence>
<gene>
    <name evidence="6" type="ORF">MENT_LOCUS56701</name>
</gene>
<dbReference type="GO" id="GO:0005680">
    <property type="term" value="C:anaphase-promoting complex"/>
    <property type="evidence" value="ECO:0007669"/>
    <property type="project" value="InterPro"/>
</dbReference>
<dbReference type="OrthoDB" id="26401at2759"/>
<dbReference type="GO" id="GO:0031145">
    <property type="term" value="P:anaphase-promoting complex-dependent catabolic process"/>
    <property type="evidence" value="ECO:0007669"/>
    <property type="project" value="TreeGrafter"/>
</dbReference>
<name>A0A6V7XUQ6_MELEN</name>
<dbReference type="Gene3D" id="1.25.10.10">
    <property type="entry name" value="Leucine-rich Repeat Variant"/>
    <property type="match status" value="2"/>
</dbReference>
<evidence type="ECO:0000256" key="3">
    <source>
        <dbReference type="ARBA" id="ARBA00022776"/>
    </source>
</evidence>
<keyword evidence="4" id="KW-0131">Cell cycle</keyword>
<dbReference type="InterPro" id="IPR024990">
    <property type="entry name" value="Apc1"/>
</dbReference>
<dbReference type="GO" id="GO:0070979">
    <property type="term" value="P:protein K11-linked ubiquitination"/>
    <property type="evidence" value="ECO:0007669"/>
    <property type="project" value="TreeGrafter"/>
</dbReference>
<dbReference type="InterPro" id="IPR011989">
    <property type="entry name" value="ARM-like"/>
</dbReference>